<evidence type="ECO:0000259" key="8">
    <source>
        <dbReference type="Pfam" id="PF12704"/>
    </source>
</evidence>
<sequence length="838" mass="92046">MTAQHKNCPAHEMPYRHSTRLSRHIQKGTKTGGLAKETHIRNKTMNTFRNISEAFRSIFRKGQHNIMKITSLAIGLALGLVLIAKVAFEQSYDGFWRDSDRIYMVMETFPDQEDNSSTEIYPRTPGGVSVYLRMYSPEIETSTRFTILGEGSTFTLTETREKLKATYTVADSCFFDVLSLDVLQGDPEEILSSPLQAMVSESVARNIGGDAVGKTIVLDGREDAVLTISGVFKDFPENSIFSYLDMLVSMPSISYYTWDGSMNLLGNDRYTSLIKVREGADISSVQARTDKFIEDYIAEELEKSGVEVGITFRRLDSWHRSDSQTRNMTLMLGLIAFALLFTAAMNYILLTVSSIIGRSKEMAVCKCYGAGQKEIRGMLVTEACVHTFLAFAAGMILLAAFSGTVEKLTGTTLAGLLSGGRIFILIAVCIVIALISGAVPGNIFAKIPVASALRSYRESKRHWKLALLSIQFAAAAFLAILLIVISGQYRLVTNADTGYEYDNLAYASLEPVGDMTQRSLILQEIARLPEVEAVTFADVLPVHGTGGDNVMLPGNSEQLFNCADLYFVGKGYFDLMEIPVIQGNTFNENYGAAQEVMVSRRFVEFMERTAGWDSDIVGKDVYITSYSQPMTICGVYEDISIGSAVNPDTRPSVVAYSSEPTGGFALIKFHSISPEAISQAEQVIAGIVPDKEMFVYSYKNDMKAAYAGTRNFRDAVTVGSIVTLLIVFIGLVGYTSDEVNRRRKEIAVRKINGAVMRDIARLMNTDVAKIALPSVAAGAVAAFFAATRWLDQFALKTGLGWYLFVAGACIVLVLSIAVASHNVWRIAGEDPVKSLRSE</sequence>
<gene>
    <name evidence="9" type="ORF">IAC23_09430</name>
</gene>
<feature type="transmembrane region" description="Helical" evidence="6">
    <location>
        <begin position="330"/>
        <end position="352"/>
    </location>
</feature>
<keyword evidence="2" id="KW-1003">Cell membrane</keyword>
<feature type="domain" description="MacB-like periplasmic core" evidence="8">
    <location>
        <begin position="71"/>
        <end position="290"/>
    </location>
</feature>
<evidence type="ECO:0000256" key="6">
    <source>
        <dbReference type="SAM" id="Phobius"/>
    </source>
</evidence>
<dbReference type="Pfam" id="PF02687">
    <property type="entry name" value="FtsX"/>
    <property type="match status" value="2"/>
</dbReference>
<evidence type="ECO:0000256" key="3">
    <source>
        <dbReference type="ARBA" id="ARBA00022692"/>
    </source>
</evidence>
<feature type="transmembrane region" description="Helical" evidence="6">
    <location>
        <begin position="383"/>
        <end position="402"/>
    </location>
</feature>
<comment type="caution">
    <text evidence="9">The sequence shown here is derived from an EMBL/GenBank/DDBJ whole genome shotgun (WGS) entry which is preliminary data.</text>
</comment>
<dbReference type="PANTHER" id="PTHR30572:SF18">
    <property type="entry name" value="ABC-TYPE MACROLIDE FAMILY EXPORT SYSTEM PERMEASE COMPONENT 2"/>
    <property type="match status" value="1"/>
</dbReference>
<organism evidence="9 10">
    <name type="scientific">Candidatus Cryptobacteroides merdavium</name>
    <dbReference type="NCBI Taxonomy" id="2840769"/>
    <lineage>
        <taxon>Bacteria</taxon>
        <taxon>Pseudomonadati</taxon>
        <taxon>Bacteroidota</taxon>
        <taxon>Bacteroidia</taxon>
        <taxon>Bacteroidales</taxon>
        <taxon>Candidatus Cryptobacteroides</taxon>
    </lineage>
</organism>
<keyword evidence="4 6" id="KW-1133">Transmembrane helix</keyword>
<protein>
    <submittedName>
        <fullName evidence="9">ABC transporter permease</fullName>
    </submittedName>
</protein>
<keyword evidence="3 6" id="KW-0812">Transmembrane</keyword>
<feature type="domain" description="ABC3 transporter permease C-terminal" evidence="7">
    <location>
        <begin position="334"/>
        <end position="448"/>
    </location>
</feature>
<reference evidence="9" key="1">
    <citation type="submission" date="2020-10" db="EMBL/GenBank/DDBJ databases">
        <authorList>
            <person name="Gilroy R."/>
        </authorList>
    </citation>
    <scope>NUCLEOTIDE SEQUENCE</scope>
    <source>
        <strain evidence="9">D5-748</strain>
    </source>
</reference>
<feature type="transmembrane region" description="Helical" evidence="6">
    <location>
        <begin position="465"/>
        <end position="485"/>
    </location>
</feature>
<dbReference type="InterPro" id="IPR050250">
    <property type="entry name" value="Macrolide_Exporter_MacB"/>
</dbReference>
<accession>A0A9D9H9A7</accession>
<evidence type="ECO:0000256" key="2">
    <source>
        <dbReference type="ARBA" id="ARBA00022475"/>
    </source>
</evidence>
<dbReference type="GO" id="GO:0022857">
    <property type="term" value="F:transmembrane transporter activity"/>
    <property type="evidence" value="ECO:0007669"/>
    <property type="project" value="TreeGrafter"/>
</dbReference>
<evidence type="ECO:0000259" key="7">
    <source>
        <dbReference type="Pfam" id="PF02687"/>
    </source>
</evidence>
<feature type="transmembrane region" description="Helical" evidence="6">
    <location>
        <begin position="767"/>
        <end position="787"/>
    </location>
</feature>
<feature type="transmembrane region" description="Helical" evidence="6">
    <location>
        <begin position="422"/>
        <end position="444"/>
    </location>
</feature>
<dbReference type="Proteomes" id="UP000823619">
    <property type="component" value="Unassembled WGS sequence"/>
</dbReference>
<proteinExistence type="predicted"/>
<dbReference type="InterPro" id="IPR003838">
    <property type="entry name" value="ABC3_permease_C"/>
</dbReference>
<dbReference type="GO" id="GO:0005886">
    <property type="term" value="C:plasma membrane"/>
    <property type="evidence" value="ECO:0007669"/>
    <property type="project" value="UniProtKB-SubCell"/>
</dbReference>
<feature type="transmembrane region" description="Helical" evidence="6">
    <location>
        <begin position="799"/>
        <end position="819"/>
    </location>
</feature>
<comment type="subcellular location">
    <subcellularLocation>
        <location evidence="1">Cell membrane</location>
        <topology evidence="1">Multi-pass membrane protein</topology>
    </subcellularLocation>
</comment>
<evidence type="ECO:0000256" key="5">
    <source>
        <dbReference type="ARBA" id="ARBA00023136"/>
    </source>
</evidence>
<feature type="transmembrane region" description="Helical" evidence="6">
    <location>
        <begin position="715"/>
        <end position="734"/>
    </location>
</feature>
<keyword evidence="5 6" id="KW-0472">Membrane</keyword>
<feature type="transmembrane region" description="Helical" evidence="6">
    <location>
        <begin position="66"/>
        <end position="88"/>
    </location>
</feature>
<evidence type="ECO:0000256" key="4">
    <source>
        <dbReference type="ARBA" id="ARBA00022989"/>
    </source>
</evidence>
<evidence type="ECO:0000313" key="9">
    <source>
        <dbReference type="EMBL" id="MBO8445890.1"/>
    </source>
</evidence>
<name>A0A9D9H9A7_9BACT</name>
<dbReference type="AlphaFoldDB" id="A0A9D9H9A7"/>
<evidence type="ECO:0000256" key="1">
    <source>
        <dbReference type="ARBA" id="ARBA00004651"/>
    </source>
</evidence>
<evidence type="ECO:0000313" key="10">
    <source>
        <dbReference type="Proteomes" id="UP000823619"/>
    </source>
</evidence>
<dbReference type="PANTHER" id="PTHR30572">
    <property type="entry name" value="MEMBRANE COMPONENT OF TRANSPORTER-RELATED"/>
    <property type="match status" value="1"/>
</dbReference>
<feature type="domain" description="MacB-like periplasmic core" evidence="8">
    <location>
        <begin position="465"/>
        <end position="644"/>
    </location>
</feature>
<feature type="domain" description="ABC3 transporter permease C-terminal" evidence="7">
    <location>
        <begin position="719"/>
        <end position="821"/>
    </location>
</feature>
<dbReference type="EMBL" id="JADIMO010000119">
    <property type="protein sequence ID" value="MBO8445890.1"/>
    <property type="molecule type" value="Genomic_DNA"/>
</dbReference>
<reference evidence="9" key="2">
    <citation type="journal article" date="2021" name="PeerJ">
        <title>Extensive microbial diversity within the chicken gut microbiome revealed by metagenomics and culture.</title>
        <authorList>
            <person name="Gilroy R."/>
            <person name="Ravi A."/>
            <person name="Getino M."/>
            <person name="Pursley I."/>
            <person name="Horton D.L."/>
            <person name="Alikhan N.F."/>
            <person name="Baker D."/>
            <person name="Gharbi K."/>
            <person name="Hall N."/>
            <person name="Watson M."/>
            <person name="Adriaenssens E.M."/>
            <person name="Foster-Nyarko E."/>
            <person name="Jarju S."/>
            <person name="Secka A."/>
            <person name="Antonio M."/>
            <person name="Oren A."/>
            <person name="Chaudhuri R.R."/>
            <person name="La Ragione R."/>
            <person name="Hildebrand F."/>
            <person name="Pallen M.J."/>
        </authorList>
    </citation>
    <scope>NUCLEOTIDE SEQUENCE</scope>
    <source>
        <strain evidence="9">D5-748</strain>
    </source>
</reference>
<dbReference type="Pfam" id="PF12704">
    <property type="entry name" value="MacB_PCD"/>
    <property type="match status" value="2"/>
</dbReference>
<dbReference type="InterPro" id="IPR025857">
    <property type="entry name" value="MacB_PCD"/>
</dbReference>